<dbReference type="AlphaFoldDB" id="A0A0D2LZ27"/>
<accession>A0A0D2LZ27</accession>
<dbReference type="OrthoDB" id="3236341at2759"/>
<protein>
    <submittedName>
        <fullName evidence="1">Uncharacterized protein</fullName>
    </submittedName>
</protein>
<evidence type="ECO:0000313" key="2">
    <source>
        <dbReference type="Proteomes" id="UP000054270"/>
    </source>
</evidence>
<keyword evidence="2" id="KW-1185">Reference proteome</keyword>
<gene>
    <name evidence="1" type="ORF">HYPSUDRAFT_148190</name>
</gene>
<reference evidence="2" key="1">
    <citation type="submission" date="2014-04" db="EMBL/GenBank/DDBJ databases">
        <title>Evolutionary Origins and Diversification of the Mycorrhizal Mutualists.</title>
        <authorList>
            <consortium name="DOE Joint Genome Institute"/>
            <consortium name="Mycorrhizal Genomics Consortium"/>
            <person name="Kohler A."/>
            <person name="Kuo A."/>
            <person name="Nagy L.G."/>
            <person name="Floudas D."/>
            <person name="Copeland A."/>
            <person name="Barry K.W."/>
            <person name="Cichocki N."/>
            <person name="Veneault-Fourrey C."/>
            <person name="LaButti K."/>
            <person name="Lindquist E.A."/>
            <person name="Lipzen A."/>
            <person name="Lundell T."/>
            <person name="Morin E."/>
            <person name="Murat C."/>
            <person name="Riley R."/>
            <person name="Ohm R."/>
            <person name="Sun H."/>
            <person name="Tunlid A."/>
            <person name="Henrissat B."/>
            <person name="Grigoriev I.V."/>
            <person name="Hibbett D.S."/>
            <person name="Martin F."/>
        </authorList>
    </citation>
    <scope>NUCLEOTIDE SEQUENCE [LARGE SCALE GENOMIC DNA]</scope>
    <source>
        <strain evidence="2">FD-334 SS-4</strain>
    </source>
</reference>
<feature type="non-terminal residue" evidence="1">
    <location>
        <position position="1"/>
    </location>
</feature>
<evidence type="ECO:0000313" key="1">
    <source>
        <dbReference type="EMBL" id="KJA16143.1"/>
    </source>
</evidence>
<dbReference type="Proteomes" id="UP000054270">
    <property type="component" value="Unassembled WGS sequence"/>
</dbReference>
<name>A0A0D2LZ27_HYPSF</name>
<organism evidence="1 2">
    <name type="scientific">Hypholoma sublateritium (strain FD-334 SS-4)</name>
    <dbReference type="NCBI Taxonomy" id="945553"/>
    <lineage>
        <taxon>Eukaryota</taxon>
        <taxon>Fungi</taxon>
        <taxon>Dikarya</taxon>
        <taxon>Basidiomycota</taxon>
        <taxon>Agaricomycotina</taxon>
        <taxon>Agaricomycetes</taxon>
        <taxon>Agaricomycetidae</taxon>
        <taxon>Agaricales</taxon>
        <taxon>Agaricineae</taxon>
        <taxon>Strophariaceae</taxon>
        <taxon>Hypholoma</taxon>
    </lineage>
</organism>
<dbReference type="EMBL" id="KN817627">
    <property type="protein sequence ID" value="KJA16143.1"/>
    <property type="molecule type" value="Genomic_DNA"/>
</dbReference>
<sequence length="214" mass="24087">LGRQAKLFVTLLSVENKIDTYRSAAPPFQVSEDLKTNINNYAIAVLLSVNISAYKGDIPRNHILSILKRYRFGLPSGIEHDYSNWEKITTAVSYSLTQTRARVKKLVRDSISEDMNIYALAQVIVHGTPCRPTRAIHVECNGGEKYWNFIDQRLALIRKLAEGNAAKIVRCILDILKTDRETYGTSEDYEIGDIVADELQQRVEDVVGQSTAEA</sequence>
<proteinExistence type="predicted"/>